<evidence type="ECO:0000313" key="10">
    <source>
        <dbReference type="Proteomes" id="UP001652431"/>
    </source>
</evidence>
<feature type="transmembrane region" description="Helical" evidence="7">
    <location>
        <begin position="47"/>
        <end position="74"/>
    </location>
</feature>
<evidence type="ECO:0000256" key="4">
    <source>
        <dbReference type="ARBA" id="ARBA00022989"/>
    </source>
</evidence>
<accession>A0ABT2RQG6</accession>
<feature type="domain" description="PhoU" evidence="8">
    <location>
        <begin position="346"/>
        <end position="432"/>
    </location>
</feature>
<feature type="transmembrane region" description="Helical" evidence="7">
    <location>
        <begin position="240"/>
        <end position="262"/>
    </location>
</feature>
<reference evidence="9 10" key="1">
    <citation type="journal article" date="2021" name="ISME Commun">
        <title>Automated analysis of genomic sequences facilitates high-throughput and comprehensive description of bacteria.</title>
        <authorList>
            <person name="Hitch T.C.A."/>
        </authorList>
    </citation>
    <scope>NUCLEOTIDE SEQUENCE [LARGE SCALE GENOMIC DNA]</scope>
    <source>
        <strain evidence="9 10">Sanger_03</strain>
    </source>
</reference>
<protein>
    <submittedName>
        <fullName evidence="9">Na/Pi cotransporter family protein</fullName>
    </submittedName>
</protein>
<evidence type="ECO:0000256" key="7">
    <source>
        <dbReference type="SAM" id="Phobius"/>
    </source>
</evidence>
<sequence length="549" mass="59895">MNLTTVFLLFGGLGLFLYGMKLMSEGLEKAAGAKMRGILELFTKNRFIGMVVGILFTGIVQSSSATTVMVVSFVNSGLMNLQQASGVILGANIGTTVTGQLIAFDLSEIAPLFVITGVVMVMFSKRMNIKKIGEIVLGFGILFMGLSIMGDSMTSFKDSPYVIDFLRTLRNPVLAILAGFVITAVLQSSSATVGVIILMASQGLLEFGICPFLILGCNMGSCVSALLASLGGKKDAKRAALIHFLFNVIGSAVIFVILMTALTPLTNFMLSVSGGNVARAVANTHTAIKICEVIILFPFMGWVVKATYKIVPGTDTESEGGFELKYIGKGAPMSVSTVVTDVIHEIERMGQLAIQNLQTGMEVLCSPNEEKIDEVYKVEKYIDFLNREITDYLVRANELELPLDDAKLVGGLFHVVNDIERIGDHAENFAESAKMCITDHVELSEKGKSQLKDMTAMVVTILEYSLDMFTNRNQKHMQEILQLEDEIDEKEKKLQRSHVKRLTKNKCTPEAGMIFSDTASGLERVADHATNIAFAILDPEENVDEEEEE</sequence>
<evidence type="ECO:0000256" key="2">
    <source>
        <dbReference type="ARBA" id="ARBA00022475"/>
    </source>
</evidence>
<keyword evidence="2" id="KW-1003">Cell membrane</keyword>
<feature type="coiled-coil region" evidence="6">
    <location>
        <begin position="466"/>
        <end position="500"/>
    </location>
</feature>
<dbReference type="Proteomes" id="UP001652431">
    <property type="component" value="Unassembled WGS sequence"/>
</dbReference>
<evidence type="ECO:0000256" key="5">
    <source>
        <dbReference type="ARBA" id="ARBA00023136"/>
    </source>
</evidence>
<dbReference type="PANTHER" id="PTHR10010:SF46">
    <property type="entry name" value="SODIUM-DEPENDENT PHOSPHATE TRANSPORT PROTEIN 2B"/>
    <property type="match status" value="1"/>
</dbReference>
<dbReference type="Pfam" id="PF02690">
    <property type="entry name" value="Na_Pi_cotrans"/>
    <property type="match status" value="2"/>
</dbReference>
<organism evidence="9 10">
    <name type="scientific">Dorea acetigenes</name>
    <dbReference type="NCBI Taxonomy" id="2981787"/>
    <lineage>
        <taxon>Bacteria</taxon>
        <taxon>Bacillati</taxon>
        <taxon>Bacillota</taxon>
        <taxon>Clostridia</taxon>
        <taxon>Lachnospirales</taxon>
        <taxon>Lachnospiraceae</taxon>
        <taxon>Dorea</taxon>
    </lineage>
</organism>
<dbReference type="InterPro" id="IPR026022">
    <property type="entry name" value="PhoU_dom"/>
</dbReference>
<proteinExistence type="predicted"/>
<dbReference type="InterPro" id="IPR004633">
    <property type="entry name" value="NaPi_cotrn-rel/YqeW-like"/>
</dbReference>
<dbReference type="InterPro" id="IPR038078">
    <property type="entry name" value="PhoU-like_sf"/>
</dbReference>
<dbReference type="EMBL" id="JAOQJU010000024">
    <property type="protein sequence ID" value="MCU6687654.1"/>
    <property type="molecule type" value="Genomic_DNA"/>
</dbReference>
<feature type="transmembrane region" description="Helical" evidence="7">
    <location>
        <begin position="6"/>
        <end position="27"/>
    </location>
</feature>
<dbReference type="RefSeq" id="WP_158371401.1">
    <property type="nucleotide sequence ID" value="NZ_JAOQJU010000024.1"/>
</dbReference>
<evidence type="ECO:0000256" key="1">
    <source>
        <dbReference type="ARBA" id="ARBA00004651"/>
    </source>
</evidence>
<name>A0ABT2RQG6_9FIRM</name>
<feature type="transmembrane region" description="Helical" evidence="7">
    <location>
        <begin position="207"/>
        <end position="228"/>
    </location>
</feature>
<feature type="transmembrane region" description="Helical" evidence="7">
    <location>
        <begin position="101"/>
        <end position="123"/>
    </location>
</feature>
<feature type="transmembrane region" description="Helical" evidence="7">
    <location>
        <begin position="173"/>
        <end position="200"/>
    </location>
</feature>
<dbReference type="NCBIfam" id="NF037997">
    <property type="entry name" value="Na_Pi_symport"/>
    <property type="match status" value="1"/>
</dbReference>
<dbReference type="Gene3D" id="1.20.58.220">
    <property type="entry name" value="Phosphate transport system protein phou homolog 2, domain 2"/>
    <property type="match status" value="1"/>
</dbReference>
<dbReference type="SUPFAM" id="SSF109755">
    <property type="entry name" value="PhoU-like"/>
    <property type="match status" value="1"/>
</dbReference>
<feature type="domain" description="PhoU" evidence="8">
    <location>
        <begin position="451"/>
        <end position="533"/>
    </location>
</feature>
<dbReference type="NCBIfam" id="TIGR00704">
    <property type="entry name" value="NaPi_cotrn_rel"/>
    <property type="match status" value="1"/>
</dbReference>
<comment type="caution">
    <text evidence="9">The sequence shown here is derived from an EMBL/GenBank/DDBJ whole genome shotgun (WGS) entry which is preliminary data.</text>
</comment>
<evidence type="ECO:0000256" key="6">
    <source>
        <dbReference type="SAM" id="Coils"/>
    </source>
</evidence>
<keyword evidence="4 7" id="KW-1133">Transmembrane helix</keyword>
<feature type="transmembrane region" description="Helical" evidence="7">
    <location>
        <begin position="135"/>
        <end position="153"/>
    </location>
</feature>
<evidence type="ECO:0000256" key="3">
    <source>
        <dbReference type="ARBA" id="ARBA00022692"/>
    </source>
</evidence>
<comment type="subcellular location">
    <subcellularLocation>
        <location evidence="1">Cell membrane</location>
        <topology evidence="1">Multi-pass membrane protein</topology>
    </subcellularLocation>
</comment>
<dbReference type="InterPro" id="IPR003841">
    <property type="entry name" value="Na/Pi_transpt"/>
</dbReference>
<keyword evidence="3 7" id="KW-0812">Transmembrane</keyword>
<keyword evidence="6" id="KW-0175">Coiled coil</keyword>
<evidence type="ECO:0000313" key="9">
    <source>
        <dbReference type="EMBL" id="MCU6687654.1"/>
    </source>
</evidence>
<keyword evidence="10" id="KW-1185">Reference proteome</keyword>
<dbReference type="Pfam" id="PF01895">
    <property type="entry name" value="PhoU"/>
    <property type="match status" value="2"/>
</dbReference>
<dbReference type="PANTHER" id="PTHR10010">
    <property type="entry name" value="SOLUTE CARRIER FAMILY 34 SODIUM PHOSPHATE , MEMBER 2-RELATED"/>
    <property type="match status" value="1"/>
</dbReference>
<gene>
    <name evidence="9" type="ORF">OCV99_14160</name>
</gene>
<keyword evidence="5 7" id="KW-0472">Membrane</keyword>
<evidence type="ECO:0000259" key="8">
    <source>
        <dbReference type="Pfam" id="PF01895"/>
    </source>
</evidence>